<dbReference type="InterPro" id="IPR027417">
    <property type="entry name" value="P-loop_NTPase"/>
</dbReference>
<gene>
    <name evidence="3" type="ORF">KGA66_03485</name>
</gene>
<name>A0A8J7WH84_9ACTN</name>
<keyword evidence="4" id="KW-1185">Reference proteome</keyword>
<feature type="binding site" evidence="1">
    <location>
        <begin position="188"/>
        <end position="195"/>
    </location>
    <ligand>
        <name>ATP</name>
        <dbReference type="ChEBI" id="CHEBI:30616"/>
    </ligand>
</feature>
<keyword evidence="1" id="KW-0547">Nucleotide-binding</keyword>
<evidence type="ECO:0000313" key="4">
    <source>
        <dbReference type="Proteomes" id="UP000677913"/>
    </source>
</evidence>
<dbReference type="RefSeq" id="WP_211464398.1">
    <property type="nucleotide sequence ID" value="NZ_JAGSXH010000007.1"/>
</dbReference>
<feature type="domain" description="FtsK" evidence="2">
    <location>
        <begin position="171"/>
        <end position="364"/>
    </location>
</feature>
<reference evidence="3" key="1">
    <citation type="submission" date="2021-04" db="EMBL/GenBank/DDBJ databases">
        <title>Genome based classification of Actinospica acidithermotolerans sp. nov., an actinobacterium isolated from an Indonesian hot spring.</title>
        <authorList>
            <person name="Kusuma A.B."/>
            <person name="Putra K.E."/>
            <person name="Nafisah S."/>
            <person name="Loh J."/>
            <person name="Nouioui I."/>
            <person name="Goodfellow M."/>
        </authorList>
    </citation>
    <scope>NUCLEOTIDE SEQUENCE</scope>
    <source>
        <strain evidence="3">DSM 45618</strain>
    </source>
</reference>
<organism evidence="3 4">
    <name type="scientific">Actinocrinis puniceicyclus</name>
    <dbReference type="NCBI Taxonomy" id="977794"/>
    <lineage>
        <taxon>Bacteria</taxon>
        <taxon>Bacillati</taxon>
        <taxon>Actinomycetota</taxon>
        <taxon>Actinomycetes</taxon>
        <taxon>Catenulisporales</taxon>
        <taxon>Actinospicaceae</taxon>
        <taxon>Actinocrinis</taxon>
    </lineage>
</organism>
<evidence type="ECO:0000256" key="1">
    <source>
        <dbReference type="PROSITE-ProRule" id="PRU00289"/>
    </source>
</evidence>
<keyword evidence="1" id="KW-0067">ATP-binding</keyword>
<dbReference type="InterPro" id="IPR002543">
    <property type="entry name" value="FtsK_dom"/>
</dbReference>
<protein>
    <recommendedName>
        <fullName evidence="2">FtsK domain-containing protein</fullName>
    </recommendedName>
</protein>
<dbReference type="AlphaFoldDB" id="A0A8J7WH84"/>
<comment type="caution">
    <text evidence="3">The sequence shown here is derived from an EMBL/GenBank/DDBJ whole genome shotgun (WGS) entry which is preliminary data.</text>
</comment>
<dbReference type="Proteomes" id="UP000677913">
    <property type="component" value="Unassembled WGS sequence"/>
</dbReference>
<dbReference type="GO" id="GO:0005524">
    <property type="term" value="F:ATP binding"/>
    <property type="evidence" value="ECO:0007669"/>
    <property type="project" value="UniProtKB-UniRule"/>
</dbReference>
<dbReference type="Gene3D" id="3.40.50.300">
    <property type="entry name" value="P-loop containing nucleotide triphosphate hydrolases"/>
    <property type="match status" value="1"/>
</dbReference>
<dbReference type="EMBL" id="JAGSXH010000007">
    <property type="protein sequence ID" value="MBS2962096.1"/>
    <property type="molecule type" value="Genomic_DNA"/>
</dbReference>
<dbReference type="SUPFAM" id="SSF52540">
    <property type="entry name" value="P-loop containing nucleoside triphosphate hydrolases"/>
    <property type="match status" value="1"/>
</dbReference>
<evidence type="ECO:0000259" key="2">
    <source>
        <dbReference type="PROSITE" id="PS50901"/>
    </source>
</evidence>
<accession>A0A8J7WH84</accession>
<evidence type="ECO:0000313" key="3">
    <source>
        <dbReference type="EMBL" id="MBS2962096.1"/>
    </source>
</evidence>
<dbReference type="PROSITE" id="PS50901">
    <property type="entry name" value="FTSK"/>
    <property type="match status" value="1"/>
</dbReference>
<sequence>MADLAFVVPGVIAAAPMLVTSVSAVRYVRADRLGRAVLRKGWRIRFTWRRTALRCGLYQADQAAPAGGETLMMRSRDRLLIPRIAVAPGPNGLTVSVKTVGQVGLEDFERSADDLANAWRVRYLEASPARPGYLTLRVVLRDALRQRTLFVPSPDAPVDLRTWVLGVGRDGQPVKVRTAEVSGIAVGGLSGYGKTSLVYHRFATLAPSPLVQFALIDGKDFELSDLKARAYLHCGDDLDRAHHIVSQVHALYTDRKNAIRAVLRRRSFWAGDPIEAWPLTVLVIDEAHTFLHETKSTDPGAKDRNNRVRDIVGMLDELVRKGRTVGIQVMLLTQKPTGEAIPTTIRDNCQIALSFAQRSKEAAIAALGDDINDYPHAHPRRLQDPAYVGVVSVLAEGRPGYSLARIPYVTDRDAIALAASTAHLTADPRRLLAAALAPADTIPA</sequence>
<proteinExistence type="predicted"/>
<dbReference type="GO" id="GO:0003677">
    <property type="term" value="F:DNA binding"/>
    <property type="evidence" value="ECO:0007669"/>
    <property type="project" value="InterPro"/>
</dbReference>